<dbReference type="PANTHER" id="PTHR23503:SF8">
    <property type="entry name" value="FACILITATED GLUCOSE TRANSPORTER PROTEIN 1"/>
    <property type="match status" value="1"/>
</dbReference>
<keyword evidence="2" id="KW-0813">Transport</keyword>
<feature type="region of interest" description="Disordered" evidence="6">
    <location>
        <begin position="18"/>
        <end position="37"/>
    </location>
</feature>
<keyword evidence="5 7" id="KW-0472">Membrane</keyword>
<feature type="transmembrane region" description="Helical" evidence="7">
    <location>
        <begin position="85"/>
        <end position="105"/>
    </location>
</feature>
<dbReference type="InterPro" id="IPR045263">
    <property type="entry name" value="GLUT"/>
</dbReference>
<dbReference type="EMBL" id="AK376074">
    <property type="protein sequence ID" value="BAK07269.1"/>
    <property type="molecule type" value="mRNA"/>
</dbReference>
<feature type="domain" description="Major facilitator superfamily (MFS) profile" evidence="8">
    <location>
        <begin position="49"/>
        <end position="185"/>
    </location>
</feature>
<name>F2EIU7_HORVV</name>
<accession>F2EIU7</accession>
<reference evidence="9" key="1">
    <citation type="journal article" date="2011" name="Plant Physiol.">
        <title>Comprehensive sequence analysis of 24,783 barley full-length cDNAs derived from 12 clone libraries.</title>
        <authorList>
            <person name="Matsumoto T."/>
            <person name="Tanaka T."/>
            <person name="Sakai H."/>
            <person name="Amano N."/>
            <person name="Kanamori H."/>
            <person name="Kurita K."/>
            <person name="Kikuta A."/>
            <person name="Kamiya K."/>
            <person name="Yamamoto M."/>
            <person name="Ikawa H."/>
            <person name="Fujii N."/>
            <person name="Hori K."/>
            <person name="Itoh T."/>
            <person name="Sato K."/>
        </authorList>
    </citation>
    <scope>NUCLEOTIDE SEQUENCE</scope>
    <source>
        <tissue evidence="9">Flower</tissue>
    </source>
</reference>
<dbReference type="Pfam" id="PF00083">
    <property type="entry name" value="Sugar_tr"/>
    <property type="match status" value="1"/>
</dbReference>
<dbReference type="Gene3D" id="1.20.1250.20">
    <property type="entry name" value="MFS general substrate transporter like domains"/>
    <property type="match status" value="1"/>
</dbReference>
<evidence type="ECO:0000256" key="6">
    <source>
        <dbReference type="SAM" id="MobiDB-lite"/>
    </source>
</evidence>
<dbReference type="RefSeq" id="XP_044965318.1">
    <property type="nucleotide sequence ID" value="XM_045109383.1"/>
</dbReference>
<keyword evidence="4 7" id="KW-1133">Transmembrane helix</keyword>
<dbReference type="GO" id="GO:0022857">
    <property type="term" value="F:transmembrane transporter activity"/>
    <property type="evidence" value="ECO:0007669"/>
    <property type="project" value="InterPro"/>
</dbReference>
<dbReference type="SUPFAM" id="SSF103473">
    <property type="entry name" value="MFS general substrate transporter"/>
    <property type="match status" value="1"/>
</dbReference>
<organism evidence="9">
    <name type="scientific">Hordeum vulgare subsp. vulgare</name>
    <name type="common">Domesticated barley</name>
    <dbReference type="NCBI Taxonomy" id="112509"/>
    <lineage>
        <taxon>Eukaryota</taxon>
        <taxon>Viridiplantae</taxon>
        <taxon>Streptophyta</taxon>
        <taxon>Embryophyta</taxon>
        <taxon>Tracheophyta</taxon>
        <taxon>Spermatophyta</taxon>
        <taxon>Magnoliopsida</taxon>
        <taxon>Liliopsida</taxon>
        <taxon>Poales</taxon>
        <taxon>Poaceae</taxon>
        <taxon>BOP clade</taxon>
        <taxon>Pooideae</taxon>
        <taxon>Triticodae</taxon>
        <taxon>Triticeae</taxon>
        <taxon>Hordeinae</taxon>
        <taxon>Hordeum</taxon>
    </lineage>
</organism>
<evidence type="ECO:0000256" key="7">
    <source>
        <dbReference type="SAM" id="Phobius"/>
    </source>
</evidence>
<evidence type="ECO:0000259" key="8">
    <source>
        <dbReference type="PROSITE" id="PS50850"/>
    </source>
</evidence>
<evidence type="ECO:0000313" key="9">
    <source>
        <dbReference type="EMBL" id="BAK07269.1"/>
    </source>
</evidence>
<sequence length="185" mass="19336">MRWKLSTSAYKRVPSRDAAMDPDLKTPARTPDGGAGAAAGPSWRRLLPHVCVATVTSFLFGYHTGVVNEPLDSISADIGFAGNTLAEGLVVSICLGGAFVGCLFSGSVADGIGRRRAFQLSALPMIMGAALSCPWFDSSQERICAKGQLFLLTRITATGCSTTTTSTTALTKLSAADTEEQACLL</sequence>
<proteinExistence type="evidence at transcript level"/>
<dbReference type="InterPro" id="IPR005828">
    <property type="entry name" value="MFS_sugar_transport-like"/>
</dbReference>
<keyword evidence="3 7" id="KW-0812">Transmembrane</keyword>
<evidence type="ECO:0000256" key="3">
    <source>
        <dbReference type="ARBA" id="ARBA00022692"/>
    </source>
</evidence>
<comment type="subcellular location">
    <subcellularLocation>
        <location evidence="1">Membrane</location>
        <topology evidence="1">Multi-pass membrane protein</topology>
    </subcellularLocation>
</comment>
<dbReference type="AlphaFoldDB" id="F2EIU7"/>
<evidence type="ECO:0000256" key="4">
    <source>
        <dbReference type="ARBA" id="ARBA00022989"/>
    </source>
</evidence>
<evidence type="ECO:0000256" key="5">
    <source>
        <dbReference type="ARBA" id="ARBA00023136"/>
    </source>
</evidence>
<dbReference type="GO" id="GO:0016020">
    <property type="term" value="C:membrane"/>
    <property type="evidence" value="ECO:0007669"/>
    <property type="project" value="UniProtKB-SubCell"/>
</dbReference>
<dbReference type="PROSITE" id="PS50850">
    <property type="entry name" value="MFS"/>
    <property type="match status" value="1"/>
</dbReference>
<dbReference type="GeneID" id="123425628"/>
<evidence type="ECO:0000256" key="1">
    <source>
        <dbReference type="ARBA" id="ARBA00004141"/>
    </source>
</evidence>
<dbReference type="InterPro" id="IPR020846">
    <property type="entry name" value="MFS_dom"/>
</dbReference>
<evidence type="ECO:0000256" key="2">
    <source>
        <dbReference type="ARBA" id="ARBA00022448"/>
    </source>
</evidence>
<protein>
    <submittedName>
        <fullName evidence="9">Predicted protein</fullName>
    </submittedName>
</protein>
<feature type="transmembrane region" description="Helical" evidence="7">
    <location>
        <begin position="46"/>
        <end position="65"/>
    </location>
</feature>
<dbReference type="InterPro" id="IPR036259">
    <property type="entry name" value="MFS_trans_sf"/>
</dbReference>
<dbReference type="PANTHER" id="PTHR23503">
    <property type="entry name" value="SOLUTE CARRIER FAMILY 2"/>
    <property type="match status" value="1"/>
</dbReference>